<dbReference type="Proteomes" id="UP001500236">
    <property type="component" value="Unassembled WGS sequence"/>
</dbReference>
<name>A0ABP6M264_9MICC</name>
<organism evidence="4 5">
    <name type="scientific">Nesterenkonia aethiopica</name>
    <dbReference type="NCBI Taxonomy" id="269144"/>
    <lineage>
        <taxon>Bacteria</taxon>
        <taxon>Bacillati</taxon>
        <taxon>Actinomycetota</taxon>
        <taxon>Actinomycetes</taxon>
        <taxon>Micrococcales</taxon>
        <taxon>Micrococcaceae</taxon>
        <taxon>Nesterenkonia</taxon>
    </lineage>
</organism>
<evidence type="ECO:0000256" key="2">
    <source>
        <dbReference type="SAM" id="Phobius"/>
    </source>
</evidence>
<keyword evidence="5" id="KW-1185">Reference proteome</keyword>
<keyword evidence="2" id="KW-0812">Transmembrane</keyword>
<reference evidence="5" key="1">
    <citation type="journal article" date="2019" name="Int. J. Syst. Evol. Microbiol.">
        <title>The Global Catalogue of Microorganisms (GCM) 10K type strain sequencing project: providing services to taxonomists for standard genome sequencing and annotation.</title>
        <authorList>
            <consortium name="The Broad Institute Genomics Platform"/>
            <consortium name="The Broad Institute Genome Sequencing Center for Infectious Disease"/>
            <person name="Wu L."/>
            <person name="Ma J."/>
        </authorList>
    </citation>
    <scope>NUCLEOTIDE SEQUENCE [LARGE SCALE GENOMIC DNA]</scope>
    <source>
        <strain evidence="5">JCM 14309</strain>
    </source>
</reference>
<evidence type="ECO:0000313" key="5">
    <source>
        <dbReference type="Proteomes" id="UP001500236"/>
    </source>
</evidence>
<sequence length="468" mass="50341">MTAPIPQRSGAPSSPVLPAPDDAAPRESQTRPPTVRNLSAALRSTLRRWQFWLLLVIIGVLFSVVVQLLSVEDQERYGLNNTELDGYAAIAAVLQDQGVEIHPASTAESARALLEDMPEASIVVHEDRWEASRSLTRDLRSQDRPRVWITPSAATREEALGGLAPARAIPHSSTTDVPEVLDAGEDCTVPAAQRAETIRAPGQLYDVKAGCFLGRPDPTQDDVGRVLAATDAGLVFGAPDAFTNRHITSEGNAALALGLFGEQSDLIWYTPSGVDTLSADEWASPWDFMPDWVDMLTWWLFVCALLPILVAGRRHGPVVVEPLPVEVPASESAEGRGRLYQQADASTEASRTLRSAHLLRLARLLRLGPGTPEQQVIGAVAAQTGRSEQEIARTVDAAAVSGNTAMVRYAQGLAALEDEVRIRLGHGPRQILRPSQTPPAPQDAAASHDGPTPHEDPTPPTTPREEAP</sequence>
<evidence type="ECO:0000313" key="4">
    <source>
        <dbReference type="EMBL" id="GAA3072166.1"/>
    </source>
</evidence>
<proteinExistence type="predicted"/>
<dbReference type="InterPro" id="IPR025646">
    <property type="entry name" value="DUF4350"/>
</dbReference>
<dbReference type="RefSeq" id="WP_344682656.1">
    <property type="nucleotide sequence ID" value="NZ_BAAAVT010000017.1"/>
</dbReference>
<feature type="transmembrane region" description="Helical" evidence="2">
    <location>
        <begin position="51"/>
        <end position="70"/>
    </location>
</feature>
<feature type="compositionally biased region" description="Basic and acidic residues" evidence="1">
    <location>
        <begin position="451"/>
        <end position="468"/>
    </location>
</feature>
<keyword evidence="2" id="KW-1133">Transmembrane helix</keyword>
<evidence type="ECO:0000259" key="3">
    <source>
        <dbReference type="Pfam" id="PF14258"/>
    </source>
</evidence>
<protein>
    <recommendedName>
        <fullName evidence="3">DUF4350 domain-containing protein</fullName>
    </recommendedName>
</protein>
<dbReference type="Pfam" id="PF14258">
    <property type="entry name" value="DUF4350"/>
    <property type="match status" value="1"/>
</dbReference>
<keyword evidence="2" id="KW-0472">Membrane</keyword>
<comment type="caution">
    <text evidence="4">The sequence shown here is derived from an EMBL/GenBank/DDBJ whole genome shotgun (WGS) entry which is preliminary data.</text>
</comment>
<accession>A0ABP6M264</accession>
<feature type="region of interest" description="Disordered" evidence="1">
    <location>
        <begin position="1"/>
        <end position="34"/>
    </location>
</feature>
<evidence type="ECO:0000256" key="1">
    <source>
        <dbReference type="SAM" id="MobiDB-lite"/>
    </source>
</evidence>
<feature type="region of interest" description="Disordered" evidence="1">
    <location>
        <begin position="428"/>
        <end position="468"/>
    </location>
</feature>
<gene>
    <name evidence="4" type="ORF">GCM10010529_25390</name>
</gene>
<feature type="domain" description="DUF4350" evidence="3">
    <location>
        <begin position="81"/>
        <end position="259"/>
    </location>
</feature>
<dbReference type="EMBL" id="BAAAVT010000017">
    <property type="protein sequence ID" value="GAA3072166.1"/>
    <property type="molecule type" value="Genomic_DNA"/>
</dbReference>